<keyword evidence="2 3" id="KW-0378">Hydrolase</keyword>
<organism evidence="5 7">
    <name type="scientific">Ardenticatena maritima</name>
    <dbReference type="NCBI Taxonomy" id="872965"/>
    <lineage>
        <taxon>Bacteria</taxon>
        <taxon>Bacillati</taxon>
        <taxon>Chloroflexota</taxon>
        <taxon>Ardenticatenia</taxon>
        <taxon>Ardenticatenales</taxon>
        <taxon>Ardenticatenaceae</taxon>
        <taxon>Ardenticatena</taxon>
    </lineage>
</organism>
<feature type="domain" description="Nudix hydrolase" evidence="4">
    <location>
        <begin position="5"/>
        <end position="132"/>
    </location>
</feature>
<dbReference type="InterPro" id="IPR020476">
    <property type="entry name" value="Nudix_hydrolase"/>
</dbReference>
<reference evidence="7" key="3">
    <citation type="submission" date="2015-08" db="EMBL/GenBank/DDBJ databases">
        <title>Draft Genome Sequence of a Heterotrophic Facultative Anaerobic Bacterium Ardenticatena maritima Strain 110S.</title>
        <authorList>
            <person name="Kawaichi S."/>
            <person name="Yoshida T."/>
            <person name="Sako Y."/>
            <person name="Nakamura R."/>
        </authorList>
    </citation>
    <scope>NUCLEOTIDE SEQUENCE [LARGE SCALE GENOMIC DNA]</scope>
    <source>
        <strain evidence="7">110S</strain>
    </source>
</reference>
<keyword evidence="7" id="KW-1185">Reference proteome</keyword>
<dbReference type="InParanoid" id="A0A0M8K8Z9"/>
<evidence type="ECO:0000313" key="7">
    <source>
        <dbReference type="Proteomes" id="UP000037784"/>
    </source>
</evidence>
<evidence type="ECO:0000259" key="4">
    <source>
        <dbReference type="PROSITE" id="PS51462"/>
    </source>
</evidence>
<name>A0A0M8K8Z9_9CHLR</name>
<dbReference type="PANTHER" id="PTHR43046">
    <property type="entry name" value="GDP-MANNOSE MANNOSYL HYDROLASE"/>
    <property type="match status" value="1"/>
</dbReference>
<dbReference type="GO" id="GO:0035539">
    <property type="term" value="F:8-oxo-7,8-dihydrodeoxyguanosine triphosphate pyrophosphatase activity"/>
    <property type="evidence" value="ECO:0007669"/>
    <property type="project" value="UniProtKB-EC"/>
</dbReference>
<sequence>MSRATPILGTLIYCVRDGRVLMLYRHKEPNLGLWVAPGGKVEHGEAPMECARRELLEETGLVAHSLTFRGLVTEVSPRPDWHWMLFIYVTHDFSGTVQADEREGRLRWVPIEDIAALPLPQADRVFTPHVLDMQAPFYEAKYIYDDELALVEVIEYGK</sequence>
<dbReference type="GO" id="GO:0008413">
    <property type="term" value="F:8-oxo-7,8-dihydroguanosine triphosphate pyrophosphatase activity"/>
    <property type="evidence" value="ECO:0007669"/>
    <property type="project" value="InterPro"/>
</dbReference>
<dbReference type="RefSeq" id="WP_054493928.1">
    <property type="nucleotide sequence ID" value="NZ_BBZA01000229.1"/>
</dbReference>
<accession>A0A0M8K8Z9</accession>
<comment type="caution">
    <text evidence="5">The sequence shown here is derived from an EMBL/GenBank/DDBJ whole genome shotgun (WGS) entry which is preliminary data.</text>
</comment>
<comment type="cofactor">
    <cofactor evidence="1">
        <name>Mg(2+)</name>
        <dbReference type="ChEBI" id="CHEBI:18420"/>
    </cofactor>
</comment>
<reference evidence="6 8" key="2">
    <citation type="submission" date="2015-07" db="EMBL/GenBank/DDBJ databases">
        <title>Whole genome sequence of Ardenticatena maritima DSM 23922.</title>
        <authorList>
            <person name="Hemp J."/>
            <person name="Ward L.M."/>
            <person name="Pace L.A."/>
            <person name="Fischer W.W."/>
        </authorList>
    </citation>
    <scope>NUCLEOTIDE SEQUENCE [LARGE SCALE GENOMIC DNA]</scope>
    <source>
        <strain evidence="6 8">110S</strain>
    </source>
</reference>
<dbReference type="InterPro" id="IPR003562">
    <property type="entry name" value="Mutator_MutX_prot"/>
</dbReference>
<dbReference type="Pfam" id="PF00293">
    <property type="entry name" value="NUDIX"/>
    <property type="match status" value="1"/>
</dbReference>
<evidence type="ECO:0000256" key="1">
    <source>
        <dbReference type="ARBA" id="ARBA00001946"/>
    </source>
</evidence>
<dbReference type="FunCoup" id="A0A0M8K8Z9">
    <property type="interactions" value="110"/>
</dbReference>
<dbReference type="EMBL" id="BBZA01000229">
    <property type="protein sequence ID" value="GAP64205.1"/>
    <property type="molecule type" value="Genomic_DNA"/>
</dbReference>
<dbReference type="EC" id="3.6.1.55" evidence="5"/>
<dbReference type="Gene3D" id="3.90.79.10">
    <property type="entry name" value="Nucleoside Triphosphate Pyrophosphohydrolase"/>
    <property type="match status" value="1"/>
</dbReference>
<evidence type="ECO:0000313" key="6">
    <source>
        <dbReference type="EMBL" id="KPL89610.1"/>
    </source>
</evidence>
<protein>
    <submittedName>
        <fullName evidence="5">8-oxo-dGTP diphosphatase</fullName>
        <ecNumber evidence="5">3.6.1.55</ecNumber>
    </submittedName>
</protein>
<proteinExistence type="inferred from homology"/>
<dbReference type="Proteomes" id="UP000037784">
    <property type="component" value="Unassembled WGS sequence"/>
</dbReference>
<dbReference type="InterPro" id="IPR015797">
    <property type="entry name" value="NUDIX_hydrolase-like_dom_sf"/>
</dbReference>
<dbReference type="AlphaFoldDB" id="A0A0M8K8Z9"/>
<dbReference type="InterPro" id="IPR020084">
    <property type="entry name" value="NUDIX_hydrolase_CS"/>
</dbReference>
<dbReference type="InterPro" id="IPR000086">
    <property type="entry name" value="NUDIX_hydrolase_dom"/>
</dbReference>
<dbReference type="GO" id="GO:0006281">
    <property type="term" value="P:DNA repair"/>
    <property type="evidence" value="ECO:0007669"/>
    <property type="project" value="InterPro"/>
</dbReference>
<evidence type="ECO:0000256" key="2">
    <source>
        <dbReference type="ARBA" id="ARBA00022801"/>
    </source>
</evidence>
<dbReference type="PRINTS" id="PR00502">
    <property type="entry name" value="NUDIXFAMILY"/>
</dbReference>
<dbReference type="PANTHER" id="PTHR43046:SF2">
    <property type="entry name" value="8-OXO-DGTP DIPHOSPHATASE-RELATED"/>
    <property type="match status" value="1"/>
</dbReference>
<dbReference type="SUPFAM" id="SSF55811">
    <property type="entry name" value="Nudix"/>
    <property type="match status" value="1"/>
</dbReference>
<evidence type="ECO:0000313" key="8">
    <source>
        <dbReference type="Proteomes" id="UP000050502"/>
    </source>
</evidence>
<dbReference type="PRINTS" id="PR01402">
    <property type="entry name" value="MUTATORMUTX"/>
</dbReference>
<comment type="similarity">
    <text evidence="3">Belongs to the Nudix hydrolase family.</text>
</comment>
<dbReference type="STRING" id="872965.SE16_04120"/>
<dbReference type="PROSITE" id="PS00893">
    <property type="entry name" value="NUDIX_BOX"/>
    <property type="match status" value="1"/>
</dbReference>
<reference evidence="5 7" key="1">
    <citation type="journal article" date="2015" name="Genome Announc.">
        <title>Draft Genome Sequence of a Heterotrophic Facultative Anaerobic Thermophilic Bacterium, Ardenticatena maritima Strain 110ST.</title>
        <authorList>
            <person name="Kawaichi S."/>
            <person name="Yoshida T."/>
            <person name="Sako Y."/>
            <person name="Nakamura R."/>
        </authorList>
    </citation>
    <scope>NUCLEOTIDE SEQUENCE [LARGE SCALE GENOMIC DNA]</scope>
    <source>
        <strain evidence="5 7">110S</strain>
    </source>
</reference>
<dbReference type="PROSITE" id="PS51462">
    <property type="entry name" value="NUDIX"/>
    <property type="match status" value="1"/>
</dbReference>
<dbReference type="CDD" id="cd18886">
    <property type="entry name" value="NUDIX_MutT_Nudt1"/>
    <property type="match status" value="1"/>
</dbReference>
<dbReference type="Proteomes" id="UP000050502">
    <property type="component" value="Unassembled WGS sequence"/>
</dbReference>
<gene>
    <name evidence="5" type="primary">mutT</name>
    <name evidence="5" type="ORF">ARMA_2628</name>
    <name evidence="6" type="ORF">SE16_04120</name>
</gene>
<dbReference type="OrthoDB" id="9787476at2"/>
<dbReference type="EMBL" id="LGKN01000003">
    <property type="protein sequence ID" value="KPL89610.1"/>
    <property type="molecule type" value="Genomic_DNA"/>
</dbReference>
<evidence type="ECO:0000256" key="3">
    <source>
        <dbReference type="RuleBase" id="RU003476"/>
    </source>
</evidence>
<evidence type="ECO:0000313" key="5">
    <source>
        <dbReference type="EMBL" id="GAP64205.1"/>
    </source>
</evidence>